<dbReference type="InterPro" id="IPR004236">
    <property type="entry name" value="Pept_S1_alpha_lytic"/>
</dbReference>
<keyword evidence="4 13" id="KW-0378">Hydrolase</keyword>
<feature type="active site" description="Charge relay system" evidence="8">
    <location>
        <position position="258"/>
    </location>
</feature>
<gene>
    <name evidence="13" type="ORF">FHS13_003145</name>
</gene>
<dbReference type="GO" id="GO:0004252">
    <property type="term" value="F:serine-type endopeptidase activity"/>
    <property type="evidence" value="ECO:0007669"/>
    <property type="project" value="InterPro"/>
</dbReference>
<dbReference type="RefSeq" id="WP_184292640.1">
    <property type="nucleotide sequence ID" value="NZ_JACHJO010000009.1"/>
</dbReference>
<dbReference type="Pfam" id="PF02983">
    <property type="entry name" value="Pro_Al_protease"/>
    <property type="match status" value="1"/>
</dbReference>
<evidence type="ECO:0000313" key="14">
    <source>
        <dbReference type="Proteomes" id="UP000536604"/>
    </source>
</evidence>
<dbReference type="Gene3D" id="2.40.10.10">
    <property type="entry name" value="Trypsin-like serine proteases"/>
    <property type="match status" value="2"/>
</dbReference>
<evidence type="ECO:0000256" key="1">
    <source>
        <dbReference type="ARBA" id="ARBA00007664"/>
    </source>
</evidence>
<feature type="disulfide bond" evidence="9">
    <location>
        <begin position="334"/>
        <end position="361"/>
    </location>
</feature>
<feature type="domain" description="Peptidase S1" evidence="11">
    <location>
        <begin position="224"/>
        <end position="379"/>
    </location>
</feature>
<evidence type="ECO:0000256" key="3">
    <source>
        <dbReference type="ARBA" id="ARBA00022729"/>
    </source>
</evidence>
<evidence type="ECO:0000256" key="4">
    <source>
        <dbReference type="ARBA" id="ARBA00022801"/>
    </source>
</evidence>
<dbReference type="InterPro" id="IPR035070">
    <property type="entry name" value="Streptogrisin_prodomain"/>
</dbReference>
<keyword evidence="7 9" id="KW-1015">Disulfide bond</keyword>
<comment type="similarity">
    <text evidence="1">Belongs to the peptidase S1 family.</text>
</comment>
<evidence type="ECO:0000313" key="13">
    <source>
        <dbReference type="EMBL" id="MBB6121177.1"/>
    </source>
</evidence>
<keyword evidence="5" id="KW-0720">Serine protease</keyword>
<dbReference type="Pfam" id="PF00089">
    <property type="entry name" value="Trypsin"/>
    <property type="match status" value="1"/>
</dbReference>
<dbReference type="InterPro" id="IPR009003">
    <property type="entry name" value="Peptidase_S1_PA"/>
</dbReference>
<feature type="signal peptide" evidence="10">
    <location>
        <begin position="1"/>
        <end position="29"/>
    </location>
</feature>
<evidence type="ECO:0000259" key="12">
    <source>
        <dbReference type="Pfam" id="PF02983"/>
    </source>
</evidence>
<dbReference type="InterPro" id="IPR001254">
    <property type="entry name" value="Trypsin_dom"/>
</dbReference>
<evidence type="ECO:0000256" key="6">
    <source>
        <dbReference type="ARBA" id="ARBA00023145"/>
    </source>
</evidence>
<dbReference type="EMBL" id="JACHJO010000009">
    <property type="protein sequence ID" value="MBB6121177.1"/>
    <property type="molecule type" value="Genomic_DNA"/>
</dbReference>
<dbReference type="InterPro" id="IPR001316">
    <property type="entry name" value="Pept_S1A_streptogrisin"/>
</dbReference>
<dbReference type="EC" id="3.4.21.-" evidence="13"/>
<feature type="disulfide bond" evidence="9">
    <location>
        <begin position="298"/>
        <end position="308"/>
    </location>
</feature>
<feature type="active site" description="Charge relay system" evidence="8">
    <location>
        <position position="232"/>
    </location>
</feature>
<evidence type="ECO:0000256" key="8">
    <source>
        <dbReference type="PIRSR" id="PIRSR001134-1"/>
    </source>
</evidence>
<proteinExistence type="inferred from homology"/>
<evidence type="ECO:0000256" key="9">
    <source>
        <dbReference type="PIRSR" id="PIRSR001134-2"/>
    </source>
</evidence>
<reference evidence="13 14" key="1">
    <citation type="submission" date="2020-08" db="EMBL/GenBank/DDBJ databases">
        <title>Genomic Encyclopedia of Type Strains, Phase III (KMG-III): the genomes of soil and plant-associated and newly described type strains.</title>
        <authorList>
            <person name="Whitman W."/>
        </authorList>
    </citation>
    <scope>NUCLEOTIDE SEQUENCE [LARGE SCALE GENOMIC DNA]</scope>
    <source>
        <strain evidence="13 14">CECT 8712</strain>
    </source>
</reference>
<keyword evidence="2" id="KW-0645">Protease</keyword>
<keyword evidence="3 10" id="KW-0732">Signal</keyword>
<evidence type="ECO:0000256" key="5">
    <source>
        <dbReference type="ARBA" id="ARBA00022825"/>
    </source>
</evidence>
<evidence type="ECO:0000259" key="11">
    <source>
        <dbReference type="Pfam" id="PF00089"/>
    </source>
</evidence>
<feature type="domain" description="Peptidase S1A alpha-lytic prodomain" evidence="12">
    <location>
        <begin position="136"/>
        <end position="180"/>
    </location>
</feature>
<dbReference type="AlphaFoldDB" id="A0A841IR63"/>
<protein>
    <submittedName>
        <fullName evidence="13">Streptogrisin C</fullName>
        <ecNumber evidence="13">3.4.21.-</ecNumber>
    </submittedName>
</protein>
<evidence type="ECO:0000256" key="2">
    <source>
        <dbReference type="ARBA" id="ARBA00022670"/>
    </source>
</evidence>
<dbReference type="SUPFAM" id="SSF50494">
    <property type="entry name" value="Trypsin-like serine proteases"/>
    <property type="match status" value="1"/>
</dbReference>
<dbReference type="PRINTS" id="PR00861">
    <property type="entry name" value="ALYTICPTASE"/>
</dbReference>
<feature type="active site" description="Charge relay system" evidence="8">
    <location>
        <position position="340"/>
    </location>
</feature>
<dbReference type="CDD" id="cd21112">
    <property type="entry name" value="alphaLP-like"/>
    <property type="match status" value="1"/>
</dbReference>
<dbReference type="Gene3D" id="3.30.300.50">
    <property type="match status" value="2"/>
</dbReference>
<evidence type="ECO:0000256" key="10">
    <source>
        <dbReference type="SAM" id="SignalP"/>
    </source>
</evidence>
<dbReference type="PIRSF" id="PIRSF001134">
    <property type="entry name" value="Streptogrisin"/>
    <property type="match status" value="1"/>
</dbReference>
<accession>A0A841IR63</accession>
<organism evidence="13 14">
    <name type="scientific">Nocardiopsis algeriensis</name>
    <dbReference type="NCBI Taxonomy" id="1478215"/>
    <lineage>
        <taxon>Bacteria</taxon>
        <taxon>Bacillati</taxon>
        <taxon>Actinomycetota</taxon>
        <taxon>Actinomycetes</taxon>
        <taxon>Streptosporangiales</taxon>
        <taxon>Nocardiopsidaceae</taxon>
        <taxon>Nocardiopsis</taxon>
    </lineage>
</organism>
<dbReference type="GO" id="GO:0005576">
    <property type="term" value="C:extracellular region"/>
    <property type="evidence" value="ECO:0007669"/>
    <property type="project" value="InterPro"/>
</dbReference>
<sequence>MKPSPVISAVGMGALAFGLSLGMTPGAYAATAPAPQTPVADDSADSMLEALERDFDLTTSEAEALLEAQEAAQEIDAEATEAAGAAYGGSLFDTTTHELTVLVTDADAASAVEAAGAEAKVVEYGAEGLAEIIESFEAADPDAGFVGWYPDAASDTVVLEVLEGSDADVSGLLAEAGVDASAVEVVVTEEAPQLYADIIGGLAYNINGSSRCSVGFPATNSSGQAGFVTAGHCGRVGASVTIGNGRGTFERSVFPGNDAAFVRGTSNFTLTNLVYRYNSGGYQSVTGTQQAAIGSAVCRSGSTTGWYCGTIQARNQTVRYPQGTVNALTRTNVCAEPGDSGGSFISGSQAQGVTSGGSGNCRTGGTTYYQEVTPMVNSWGVRIRTS</sequence>
<dbReference type="InterPro" id="IPR043504">
    <property type="entry name" value="Peptidase_S1_PA_chymotrypsin"/>
</dbReference>
<feature type="disulfide bond" evidence="9">
    <location>
        <begin position="212"/>
        <end position="233"/>
    </location>
</feature>
<keyword evidence="6" id="KW-0865">Zymogen</keyword>
<keyword evidence="14" id="KW-1185">Reference proteome</keyword>
<dbReference type="Proteomes" id="UP000536604">
    <property type="component" value="Unassembled WGS sequence"/>
</dbReference>
<feature type="chain" id="PRO_5032911015" evidence="10">
    <location>
        <begin position="30"/>
        <end position="386"/>
    </location>
</feature>
<dbReference type="GO" id="GO:0006508">
    <property type="term" value="P:proteolysis"/>
    <property type="evidence" value="ECO:0007669"/>
    <property type="project" value="UniProtKB-KW"/>
</dbReference>
<comment type="caution">
    <text evidence="13">The sequence shown here is derived from an EMBL/GenBank/DDBJ whole genome shotgun (WGS) entry which is preliminary data.</text>
</comment>
<name>A0A841IR63_9ACTN</name>
<evidence type="ECO:0000256" key="7">
    <source>
        <dbReference type="ARBA" id="ARBA00023157"/>
    </source>
</evidence>